<keyword evidence="6" id="KW-0653">Protein transport</keyword>
<evidence type="ECO:0000256" key="1">
    <source>
        <dbReference type="ARBA" id="ARBA00004651"/>
    </source>
</evidence>
<dbReference type="EMBL" id="FNDO01000014">
    <property type="protein sequence ID" value="SDH83271.1"/>
    <property type="molecule type" value="Genomic_DNA"/>
</dbReference>
<dbReference type="Pfam" id="PF01618">
    <property type="entry name" value="MotA_ExbB"/>
    <property type="match status" value="1"/>
</dbReference>
<reference evidence="9 10" key="1">
    <citation type="submission" date="2016-10" db="EMBL/GenBank/DDBJ databases">
        <authorList>
            <person name="de Groot N.N."/>
        </authorList>
    </citation>
    <scope>NUCLEOTIDE SEQUENCE [LARGE SCALE GENOMIC DNA]</scope>
    <source>
        <strain evidence="9 10">NLAE-zl-C57</strain>
    </source>
</reference>
<dbReference type="AlphaFoldDB" id="A0A1G8FMI6"/>
<evidence type="ECO:0000256" key="4">
    <source>
        <dbReference type="ARBA" id="ARBA00022989"/>
    </source>
</evidence>
<keyword evidence="6" id="KW-0813">Transport</keyword>
<evidence type="ECO:0000313" key="10">
    <source>
        <dbReference type="Proteomes" id="UP000181870"/>
    </source>
</evidence>
<evidence type="ECO:0000256" key="7">
    <source>
        <dbReference type="SAM" id="Phobius"/>
    </source>
</evidence>
<dbReference type="RefSeq" id="WP_081352681.1">
    <property type="nucleotide sequence ID" value="NZ_FNDO01000014.1"/>
</dbReference>
<feature type="transmembrane region" description="Helical" evidence="7">
    <location>
        <begin position="403"/>
        <end position="427"/>
    </location>
</feature>
<keyword evidence="4 7" id="KW-1133">Transmembrane helix</keyword>
<evidence type="ECO:0000259" key="8">
    <source>
        <dbReference type="Pfam" id="PF01618"/>
    </source>
</evidence>
<comment type="subcellular location">
    <subcellularLocation>
        <location evidence="1">Cell membrane</location>
        <topology evidence="1">Multi-pass membrane protein</topology>
    </subcellularLocation>
    <subcellularLocation>
        <location evidence="6">Membrane</location>
        <topology evidence="6">Multi-pass membrane protein</topology>
    </subcellularLocation>
</comment>
<feature type="transmembrane region" description="Helical" evidence="7">
    <location>
        <begin position="358"/>
        <end position="391"/>
    </location>
</feature>
<gene>
    <name evidence="9" type="ORF">SAMN05192582_101474</name>
</gene>
<feature type="transmembrane region" description="Helical" evidence="7">
    <location>
        <begin position="264"/>
        <end position="282"/>
    </location>
</feature>
<name>A0A1G8FMI6_BACOV</name>
<dbReference type="GO" id="GO:0017038">
    <property type="term" value="P:protein import"/>
    <property type="evidence" value="ECO:0007669"/>
    <property type="project" value="TreeGrafter"/>
</dbReference>
<dbReference type="PANTHER" id="PTHR30625:SF11">
    <property type="entry name" value="MOTA_TOLQ_EXBB PROTON CHANNEL DOMAIN-CONTAINING PROTEIN"/>
    <property type="match status" value="1"/>
</dbReference>
<sequence length="463" mass="50856">MNCTRMKISFRKSVLNVLIWGVMMLFAYPLSAQTNGKPSKGLYELFSTKIPDGAQWEKPDNRYVRDGGYSTKSENYIYLDDSKSPAKLTGLSIPIRENPGPGEYRYITFAWIKWGGDQIGMQFHVSDKSVNQKGQKYDFTYIAGKSKDVINPLKGLSVGEVPGHWMVMTRDLWKDFGNITLTGISFICPERRDAGFDEIFLAKSQEDIKNAPKVLPSEIATPVPVNEDEEQLVYEEAATDKNEQPEGVQIDWAAQIKAGGSMMYPLYLLGLIALVIAIQRLITSREGRLAPKPLRESVNECLAKGDLKGALAACDKYPSTLANSLRFILEHIKAGREAVSQTAGDMAARDIRTHLARIYPLSVIASLAPLIGLLGTVVGMIEAFGLVALYGDEGGASILSDSISKALITTAAGLIIAAPAIALYFIIKNRIMRMASLVEVEVENVITTLYLEEDNSKGTDVSK</sequence>
<accession>A0A1G8FMI6</accession>
<dbReference type="GO" id="GO:0005886">
    <property type="term" value="C:plasma membrane"/>
    <property type="evidence" value="ECO:0007669"/>
    <property type="project" value="UniProtKB-SubCell"/>
</dbReference>
<keyword evidence="3 7" id="KW-0812">Transmembrane</keyword>
<evidence type="ECO:0000256" key="2">
    <source>
        <dbReference type="ARBA" id="ARBA00022475"/>
    </source>
</evidence>
<keyword evidence="5 7" id="KW-0472">Membrane</keyword>
<keyword evidence="2" id="KW-1003">Cell membrane</keyword>
<proteinExistence type="inferred from homology"/>
<evidence type="ECO:0000256" key="5">
    <source>
        <dbReference type="ARBA" id="ARBA00023136"/>
    </source>
</evidence>
<evidence type="ECO:0000313" key="9">
    <source>
        <dbReference type="EMBL" id="SDH83271.1"/>
    </source>
</evidence>
<dbReference type="InterPro" id="IPR050790">
    <property type="entry name" value="ExbB/TolQ_transport"/>
</dbReference>
<feature type="domain" description="MotA/TolQ/ExbB proton channel" evidence="8">
    <location>
        <begin position="336"/>
        <end position="438"/>
    </location>
</feature>
<comment type="similarity">
    <text evidence="6">Belongs to the exbB/tolQ family.</text>
</comment>
<dbReference type="PANTHER" id="PTHR30625">
    <property type="entry name" value="PROTEIN TOLQ"/>
    <property type="match status" value="1"/>
</dbReference>
<evidence type="ECO:0000256" key="3">
    <source>
        <dbReference type="ARBA" id="ARBA00022692"/>
    </source>
</evidence>
<evidence type="ECO:0000256" key="6">
    <source>
        <dbReference type="RuleBase" id="RU004057"/>
    </source>
</evidence>
<protein>
    <submittedName>
        <fullName evidence="9">Biopolymer transport protein ExbB</fullName>
    </submittedName>
</protein>
<dbReference type="InterPro" id="IPR002898">
    <property type="entry name" value="MotA_ExbB_proton_chnl"/>
</dbReference>
<dbReference type="Proteomes" id="UP000181870">
    <property type="component" value="Unassembled WGS sequence"/>
</dbReference>
<organism evidence="9 10">
    <name type="scientific">Bacteroides ovatus</name>
    <dbReference type="NCBI Taxonomy" id="28116"/>
    <lineage>
        <taxon>Bacteria</taxon>
        <taxon>Pseudomonadati</taxon>
        <taxon>Bacteroidota</taxon>
        <taxon>Bacteroidia</taxon>
        <taxon>Bacteroidales</taxon>
        <taxon>Bacteroidaceae</taxon>
        <taxon>Bacteroides</taxon>
    </lineage>
</organism>